<feature type="chain" id="PRO_5011520139" description="DUF3108 domain-containing protein" evidence="1">
    <location>
        <begin position="30"/>
        <end position="272"/>
    </location>
</feature>
<reference evidence="2 3" key="1">
    <citation type="submission" date="2016-10" db="EMBL/GenBank/DDBJ databases">
        <authorList>
            <person name="de Groot N.N."/>
        </authorList>
    </citation>
    <scope>NUCLEOTIDE SEQUENCE [LARGE SCALE GENOMIC DNA]</scope>
    <source>
        <strain evidence="2 3">A52C2</strain>
    </source>
</reference>
<keyword evidence="3" id="KW-1185">Reference proteome</keyword>
<keyword evidence="1" id="KW-0732">Signal</keyword>
<evidence type="ECO:0008006" key="4">
    <source>
        <dbReference type="Google" id="ProtNLM"/>
    </source>
</evidence>
<dbReference type="EMBL" id="FOFG01000002">
    <property type="protein sequence ID" value="SEP97466.1"/>
    <property type="molecule type" value="Genomic_DNA"/>
</dbReference>
<dbReference type="Pfam" id="PF11306">
    <property type="entry name" value="DUF3108"/>
    <property type="match status" value="1"/>
</dbReference>
<dbReference type="STRING" id="1855383.SAMN05216548_10281"/>
<gene>
    <name evidence="2" type="ORF">SAMN05216548_10281</name>
</gene>
<evidence type="ECO:0000313" key="2">
    <source>
        <dbReference type="EMBL" id="SEP97466.1"/>
    </source>
</evidence>
<evidence type="ECO:0000313" key="3">
    <source>
        <dbReference type="Proteomes" id="UP000199647"/>
    </source>
</evidence>
<dbReference type="RefSeq" id="WP_092495268.1">
    <property type="nucleotide sequence ID" value="NZ_FOFG01000002.1"/>
</dbReference>
<name>A0A1H9C8F0_9HYPH</name>
<protein>
    <recommendedName>
        <fullName evidence="4">DUF3108 domain-containing protein</fullName>
    </recommendedName>
</protein>
<dbReference type="OrthoDB" id="7630100at2"/>
<dbReference type="Proteomes" id="UP000199647">
    <property type="component" value="Unassembled WGS sequence"/>
</dbReference>
<dbReference type="AlphaFoldDB" id="A0A1H9C8F0"/>
<proteinExistence type="predicted"/>
<organism evidence="2 3">
    <name type="scientific">Faunimonas pinastri</name>
    <dbReference type="NCBI Taxonomy" id="1855383"/>
    <lineage>
        <taxon>Bacteria</taxon>
        <taxon>Pseudomonadati</taxon>
        <taxon>Pseudomonadota</taxon>
        <taxon>Alphaproteobacteria</taxon>
        <taxon>Hyphomicrobiales</taxon>
        <taxon>Afifellaceae</taxon>
        <taxon>Faunimonas</taxon>
    </lineage>
</organism>
<sequence>MAKSLHFFLPRAWCATLLLLAGIALPAWSAPASAEGVTVQYGLRFIGLPIGTASLKLQTEGSRYTVEGKGKVGGLMSLISDGKGTANVHGAVLPGRLAPAAFSEDRIEDGQHERTSFDLDGTTATNVKVDPMPKFKADRVPMTDANRLGVIDPLTALVVPGKGTDACNRTQPVFYATERFDMVLSYDHTETVRGGSRGYNGPAVVCAVRYRPIAGHRPNKRTTKFMIATKDIAIWLAPVPGTDLNVPVRIHVATMSGPVNVVATGFIPETPE</sequence>
<dbReference type="InterPro" id="IPR021457">
    <property type="entry name" value="DUF3108"/>
</dbReference>
<feature type="signal peptide" evidence="1">
    <location>
        <begin position="1"/>
        <end position="29"/>
    </location>
</feature>
<accession>A0A1H9C8F0</accession>
<evidence type="ECO:0000256" key="1">
    <source>
        <dbReference type="SAM" id="SignalP"/>
    </source>
</evidence>